<dbReference type="GO" id="GO:0016740">
    <property type="term" value="F:transferase activity"/>
    <property type="evidence" value="ECO:0007669"/>
    <property type="project" value="UniProtKB-UniRule"/>
</dbReference>
<comment type="cofactor">
    <cofactor evidence="11">
        <name>Mg(2+)</name>
        <dbReference type="ChEBI" id="CHEBI:18420"/>
    </cofactor>
    <cofactor evidence="11">
        <name>Mn(2+)</name>
        <dbReference type="ChEBI" id="CHEBI:29035"/>
    </cofactor>
    <text evidence="11">Magnesium. Can also use manganese.</text>
</comment>
<dbReference type="EC" id="2.7.1.180" evidence="1 10"/>
<dbReference type="PANTHER" id="PTHR30040:SF2">
    <property type="entry name" value="FAD:PROTEIN FMN TRANSFERASE"/>
    <property type="match status" value="1"/>
</dbReference>
<keyword evidence="5 10" id="KW-0479">Metal-binding</keyword>
<keyword evidence="13" id="KW-1185">Reference proteome</keyword>
<dbReference type="SUPFAM" id="SSF143631">
    <property type="entry name" value="ApbE-like"/>
    <property type="match status" value="1"/>
</dbReference>
<evidence type="ECO:0000256" key="9">
    <source>
        <dbReference type="ARBA" id="ARBA00048540"/>
    </source>
</evidence>
<evidence type="ECO:0000256" key="10">
    <source>
        <dbReference type="PIRNR" id="PIRNR006268"/>
    </source>
</evidence>
<reference evidence="12 13" key="1">
    <citation type="submission" date="2016-11" db="EMBL/GenBank/DDBJ databases">
        <authorList>
            <person name="Jaros S."/>
            <person name="Januszkiewicz K."/>
            <person name="Wedrychowicz H."/>
        </authorList>
    </citation>
    <scope>NUCLEOTIDE SEQUENCE [LARGE SCALE GENOMIC DNA]</scope>
    <source>
        <strain evidence="12 13">DSM 17477</strain>
    </source>
</reference>
<dbReference type="Pfam" id="PF02424">
    <property type="entry name" value="ApbE"/>
    <property type="match status" value="1"/>
</dbReference>
<comment type="catalytic activity">
    <reaction evidence="9 10">
        <text>L-threonyl-[protein] + FAD = FMN-L-threonyl-[protein] + AMP + H(+)</text>
        <dbReference type="Rhea" id="RHEA:36847"/>
        <dbReference type="Rhea" id="RHEA-COMP:11060"/>
        <dbReference type="Rhea" id="RHEA-COMP:11061"/>
        <dbReference type="ChEBI" id="CHEBI:15378"/>
        <dbReference type="ChEBI" id="CHEBI:30013"/>
        <dbReference type="ChEBI" id="CHEBI:57692"/>
        <dbReference type="ChEBI" id="CHEBI:74257"/>
        <dbReference type="ChEBI" id="CHEBI:456215"/>
        <dbReference type="EC" id="2.7.1.180"/>
    </reaction>
</comment>
<name>A0A1M6FTJ9_9FIRM</name>
<sequence length="345" mass="37598">MKKLLSITSILILALVLWGCTISDSKSDDLKVSKSEFMLDTVITLTLYGTDDDSAIDEIFNTISELEDKLSIHEEGSELALIRDNAGIKPVAVSNDTLAIFEKSVEYSNLSGGLFDITAAPLISLWAIGTEEQRVPSHEEIKAALELIGYEKIVINHDESTVYIEGKGMYANLGAIAKGYIADKAAEKAKELGVDSAILNLGGNVLLIGSKPDGSNFKVGIQDPDEPTGGYMGIVEGRNLSIVTSGDYERYFIEDGVKYHHILNPYTGYPVDSNIKSVSIITENSFDGDALSTSVLLMGLEKGLEFIEAKENTDAIFITKDNEIILTDGAQEIFQLKSEKYSFKE</sequence>
<dbReference type="STRING" id="1121476.SAMN02745751_01534"/>
<proteinExistence type="inferred from homology"/>
<dbReference type="InterPro" id="IPR003374">
    <property type="entry name" value="ApbE-like_sf"/>
</dbReference>
<feature type="binding site" evidence="11">
    <location>
        <position position="293"/>
    </location>
    <ligand>
        <name>Mg(2+)</name>
        <dbReference type="ChEBI" id="CHEBI:18420"/>
    </ligand>
</feature>
<gene>
    <name evidence="12" type="ORF">SAMN02745751_01534</name>
</gene>
<evidence type="ECO:0000313" key="12">
    <source>
        <dbReference type="EMBL" id="SHJ01008.1"/>
    </source>
</evidence>
<evidence type="ECO:0000256" key="3">
    <source>
        <dbReference type="ARBA" id="ARBA00022630"/>
    </source>
</evidence>
<evidence type="ECO:0000256" key="11">
    <source>
        <dbReference type="PIRSR" id="PIRSR006268-2"/>
    </source>
</evidence>
<evidence type="ECO:0000256" key="4">
    <source>
        <dbReference type="ARBA" id="ARBA00022679"/>
    </source>
</evidence>
<dbReference type="RefSeq" id="WP_073048995.1">
    <property type="nucleotide sequence ID" value="NZ_FQZL01000009.1"/>
</dbReference>
<dbReference type="GO" id="GO:0046872">
    <property type="term" value="F:metal ion binding"/>
    <property type="evidence" value="ECO:0007669"/>
    <property type="project" value="UniProtKB-UniRule"/>
</dbReference>
<keyword evidence="3 10" id="KW-0285">Flavoprotein</keyword>
<evidence type="ECO:0000256" key="8">
    <source>
        <dbReference type="ARBA" id="ARBA00031306"/>
    </source>
</evidence>
<feature type="binding site" evidence="11">
    <location>
        <position position="175"/>
    </location>
    <ligand>
        <name>Mg(2+)</name>
        <dbReference type="ChEBI" id="CHEBI:18420"/>
    </ligand>
</feature>
<evidence type="ECO:0000256" key="6">
    <source>
        <dbReference type="ARBA" id="ARBA00022827"/>
    </source>
</evidence>
<dbReference type="Proteomes" id="UP000184052">
    <property type="component" value="Unassembled WGS sequence"/>
</dbReference>
<dbReference type="OrthoDB" id="9778595at2"/>
<evidence type="ECO:0000256" key="2">
    <source>
        <dbReference type="ARBA" id="ARBA00016337"/>
    </source>
</evidence>
<evidence type="ECO:0000256" key="1">
    <source>
        <dbReference type="ARBA" id="ARBA00011955"/>
    </source>
</evidence>
<dbReference type="EMBL" id="FQZL01000009">
    <property type="protein sequence ID" value="SHJ01008.1"/>
    <property type="molecule type" value="Genomic_DNA"/>
</dbReference>
<feature type="binding site" evidence="11">
    <location>
        <position position="289"/>
    </location>
    <ligand>
        <name>Mg(2+)</name>
        <dbReference type="ChEBI" id="CHEBI:18420"/>
    </ligand>
</feature>
<dbReference type="PIRSF" id="PIRSF006268">
    <property type="entry name" value="ApbE"/>
    <property type="match status" value="1"/>
</dbReference>
<dbReference type="InterPro" id="IPR024932">
    <property type="entry name" value="ApbE"/>
</dbReference>
<accession>A0A1M6FTJ9</accession>
<protein>
    <recommendedName>
        <fullName evidence="2 10">FAD:protein FMN transferase</fullName>
        <ecNumber evidence="1 10">2.7.1.180</ecNumber>
    </recommendedName>
    <alternativeName>
        <fullName evidence="8 10">Flavin transferase</fullName>
    </alternativeName>
</protein>
<keyword evidence="12" id="KW-0449">Lipoprotein</keyword>
<dbReference type="PANTHER" id="PTHR30040">
    <property type="entry name" value="THIAMINE BIOSYNTHESIS LIPOPROTEIN APBE"/>
    <property type="match status" value="1"/>
</dbReference>
<evidence type="ECO:0000256" key="7">
    <source>
        <dbReference type="ARBA" id="ARBA00022842"/>
    </source>
</evidence>
<keyword evidence="4 10" id="KW-0808">Transferase</keyword>
<comment type="similarity">
    <text evidence="10">Belongs to the ApbE family.</text>
</comment>
<evidence type="ECO:0000256" key="5">
    <source>
        <dbReference type="ARBA" id="ARBA00022723"/>
    </source>
</evidence>
<dbReference type="Gene3D" id="3.10.520.10">
    <property type="entry name" value="ApbE-like domains"/>
    <property type="match status" value="1"/>
</dbReference>
<dbReference type="AlphaFoldDB" id="A0A1M6FTJ9"/>
<organism evidence="12 13">
    <name type="scientific">Dethiosulfatibacter aminovorans DSM 17477</name>
    <dbReference type="NCBI Taxonomy" id="1121476"/>
    <lineage>
        <taxon>Bacteria</taxon>
        <taxon>Bacillati</taxon>
        <taxon>Bacillota</taxon>
        <taxon>Tissierellia</taxon>
        <taxon>Dethiosulfatibacter</taxon>
    </lineage>
</organism>
<keyword evidence="7 10" id="KW-0460">Magnesium</keyword>
<evidence type="ECO:0000313" key="13">
    <source>
        <dbReference type="Proteomes" id="UP000184052"/>
    </source>
</evidence>
<keyword evidence="6 10" id="KW-0274">FAD</keyword>